<keyword evidence="4" id="KW-1003">Cell membrane</keyword>
<feature type="compositionally biased region" description="Basic and acidic residues" evidence="9">
    <location>
        <begin position="352"/>
        <end position="361"/>
    </location>
</feature>
<feature type="transmembrane region" description="Helical" evidence="10">
    <location>
        <begin position="66"/>
        <end position="88"/>
    </location>
</feature>
<feature type="transmembrane region" description="Helical" evidence="10">
    <location>
        <begin position="150"/>
        <end position="171"/>
    </location>
</feature>
<dbReference type="GO" id="GO:0005886">
    <property type="term" value="C:plasma membrane"/>
    <property type="evidence" value="ECO:0007669"/>
    <property type="project" value="UniProtKB-SubCell"/>
</dbReference>
<dbReference type="GO" id="GO:0015250">
    <property type="term" value="F:water channel activity"/>
    <property type="evidence" value="ECO:0007669"/>
    <property type="project" value="TreeGrafter"/>
</dbReference>
<keyword evidence="3 8" id="KW-0813">Transport</keyword>
<dbReference type="PROSITE" id="PS00221">
    <property type="entry name" value="MIP"/>
    <property type="match status" value="1"/>
</dbReference>
<name>A0AAW1R7Z2_9CHLO</name>
<organism evidence="11 12">
    <name type="scientific">[Myrmecia] bisecta</name>
    <dbReference type="NCBI Taxonomy" id="41462"/>
    <lineage>
        <taxon>Eukaryota</taxon>
        <taxon>Viridiplantae</taxon>
        <taxon>Chlorophyta</taxon>
        <taxon>core chlorophytes</taxon>
        <taxon>Trebouxiophyceae</taxon>
        <taxon>Trebouxiales</taxon>
        <taxon>Trebouxiaceae</taxon>
        <taxon>Myrmecia</taxon>
    </lineage>
</organism>
<sequence>MEEILDLLNIERWRGADHLRADADHNSRMVKSPVNLAPPGLSPIEIGVKFIEPISGGLIKAVLAEFVCFILFLFFTIGTICFGCHLPDINLAGQDSVVEVCALTAPRVLTIATAFGLSIFVLVYASASFSGGHLNPAITLGFLITKKVTLLRAVLYWAAQITGGIIGVAFVKAVDKVAFAVAKGGTNGLTALVDEGGGWLMETILTFALVFVVFAATDAARAENTAHLPVLAPMAIGFTVFICHLVAIPIDGCSINPARSFAAAVVYGKWNDMWIFWVGPFSGAIIAALTYELVFRPTRKMVRGPDGEMVLPTEQGPEVTAPVAKLPPYSGEAGLSMAHDVERQATTGDMKTSPRDYENGR</sequence>
<evidence type="ECO:0000313" key="11">
    <source>
        <dbReference type="EMBL" id="KAK9829737.1"/>
    </source>
</evidence>
<evidence type="ECO:0000256" key="2">
    <source>
        <dbReference type="ARBA" id="ARBA00006175"/>
    </source>
</evidence>
<feature type="transmembrane region" description="Helical" evidence="10">
    <location>
        <begin position="197"/>
        <end position="216"/>
    </location>
</feature>
<evidence type="ECO:0000313" key="12">
    <source>
        <dbReference type="Proteomes" id="UP001489004"/>
    </source>
</evidence>
<evidence type="ECO:0000256" key="7">
    <source>
        <dbReference type="ARBA" id="ARBA00023136"/>
    </source>
</evidence>
<dbReference type="InterPro" id="IPR022357">
    <property type="entry name" value="MIP_CS"/>
</dbReference>
<dbReference type="InterPro" id="IPR034294">
    <property type="entry name" value="Aquaporin_transptr"/>
</dbReference>
<dbReference type="CDD" id="cd00333">
    <property type="entry name" value="MIP"/>
    <property type="match status" value="1"/>
</dbReference>
<dbReference type="Gene3D" id="1.20.1080.10">
    <property type="entry name" value="Glycerol uptake facilitator protein"/>
    <property type="match status" value="1"/>
</dbReference>
<dbReference type="AlphaFoldDB" id="A0AAW1R7Z2"/>
<reference evidence="11 12" key="1">
    <citation type="journal article" date="2024" name="Nat. Commun.">
        <title>Phylogenomics reveals the evolutionary origins of lichenization in chlorophyte algae.</title>
        <authorList>
            <person name="Puginier C."/>
            <person name="Libourel C."/>
            <person name="Otte J."/>
            <person name="Skaloud P."/>
            <person name="Haon M."/>
            <person name="Grisel S."/>
            <person name="Petersen M."/>
            <person name="Berrin J.G."/>
            <person name="Delaux P.M."/>
            <person name="Dal Grande F."/>
            <person name="Keller J."/>
        </authorList>
    </citation>
    <scope>NUCLEOTIDE SEQUENCE [LARGE SCALE GENOMIC DNA]</scope>
    <source>
        <strain evidence="11 12">SAG 2043</strain>
    </source>
</reference>
<dbReference type="EMBL" id="JALJOR010000001">
    <property type="protein sequence ID" value="KAK9829737.1"/>
    <property type="molecule type" value="Genomic_DNA"/>
</dbReference>
<evidence type="ECO:0000256" key="5">
    <source>
        <dbReference type="ARBA" id="ARBA00022692"/>
    </source>
</evidence>
<dbReference type="Pfam" id="PF00230">
    <property type="entry name" value="MIP"/>
    <property type="match status" value="1"/>
</dbReference>
<feature type="region of interest" description="Disordered" evidence="9">
    <location>
        <begin position="340"/>
        <end position="361"/>
    </location>
</feature>
<evidence type="ECO:0000256" key="6">
    <source>
        <dbReference type="ARBA" id="ARBA00022989"/>
    </source>
</evidence>
<evidence type="ECO:0000256" key="1">
    <source>
        <dbReference type="ARBA" id="ARBA00004651"/>
    </source>
</evidence>
<proteinExistence type="inferred from homology"/>
<protein>
    <recommendedName>
        <fullName evidence="13">Aquaporin</fullName>
    </recommendedName>
</protein>
<evidence type="ECO:0000256" key="3">
    <source>
        <dbReference type="ARBA" id="ARBA00022448"/>
    </source>
</evidence>
<comment type="subcellular location">
    <subcellularLocation>
        <location evidence="1">Cell membrane</location>
        <topology evidence="1">Multi-pass membrane protein</topology>
    </subcellularLocation>
</comment>
<evidence type="ECO:0000256" key="10">
    <source>
        <dbReference type="SAM" id="Phobius"/>
    </source>
</evidence>
<dbReference type="PRINTS" id="PR00783">
    <property type="entry name" value="MINTRINSICP"/>
</dbReference>
<dbReference type="InterPro" id="IPR023271">
    <property type="entry name" value="Aquaporin-like"/>
</dbReference>
<feature type="transmembrane region" description="Helical" evidence="10">
    <location>
        <begin position="274"/>
        <end position="294"/>
    </location>
</feature>
<gene>
    <name evidence="11" type="ORF">WJX72_007578</name>
</gene>
<dbReference type="PANTHER" id="PTHR19139:SF199">
    <property type="entry name" value="MIP17260P"/>
    <property type="match status" value="1"/>
</dbReference>
<dbReference type="SUPFAM" id="SSF81338">
    <property type="entry name" value="Aquaporin-like"/>
    <property type="match status" value="1"/>
</dbReference>
<evidence type="ECO:0008006" key="13">
    <source>
        <dbReference type="Google" id="ProtNLM"/>
    </source>
</evidence>
<comment type="caution">
    <text evidence="11">The sequence shown here is derived from an EMBL/GenBank/DDBJ whole genome shotgun (WGS) entry which is preliminary data.</text>
</comment>
<dbReference type="PANTHER" id="PTHR19139">
    <property type="entry name" value="AQUAPORIN TRANSPORTER"/>
    <property type="match status" value="1"/>
</dbReference>
<keyword evidence="6 10" id="KW-1133">Transmembrane helix</keyword>
<evidence type="ECO:0000256" key="4">
    <source>
        <dbReference type="ARBA" id="ARBA00022475"/>
    </source>
</evidence>
<evidence type="ECO:0000256" key="9">
    <source>
        <dbReference type="SAM" id="MobiDB-lite"/>
    </source>
</evidence>
<keyword evidence="7 10" id="KW-0472">Membrane</keyword>
<comment type="similarity">
    <text evidence="2 8">Belongs to the MIP/aquaporin (TC 1.A.8) family.</text>
</comment>
<feature type="transmembrane region" description="Helical" evidence="10">
    <location>
        <begin position="228"/>
        <end position="250"/>
    </location>
</feature>
<evidence type="ECO:0000256" key="8">
    <source>
        <dbReference type="RuleBase" id="RU000477"/>
    </source>
</evidence>
<accession>A0AAW1R7Z2</accession>
<keyword evidence="5 8" id="KW-0812">Transmembrane</keyword>
<feature type="transmembrane region" description="Helical" evidence="10">
    <location>
        <begin position="108"/>
        <end position="129"/>
    </location>
</feature>
<dbReference type="Proteomes" id="UP001489004">
    <property type="component" value="Unassembled WGS sequence"/>
</dbReference>
<dbReference type="InterPro" id="IPR000425">
    <property type="entry name" value="MIP"/>
</dbReference>
<keyword evidence="12" id="KW-1185">Reference proteome</keyword>